<organism evidence="1">
    <name type="scientific">marine sediment metagenome</name>
    <dbReference type="NCBI Taxonomy" id="412755"/>
    <lineage>
        <taxon>unclassified sequences</taxon>
        <taxon>metagenomes</taxon>
        <taxon>ecological metagenomes</taxon>
    </lineage>
</organism>
<reference evidence="1" key="1">
    <citation type="journal article" date="2015" name="Nature">
        <title>Complex archaea that bridge the gap between prokaryotes and eukaryotes.</title>
        <authorList>
            <person name="Spang A."/>
            <person name="Saw J.H."/>
            <person name="Jorgensen S.L."/>
            <person name="Zaremba-Niedzwiedzka K."/>
            <person name="Martijn J."/>
            <person name="Lind A.E."/>
            <person name="van Eijk R."/>
            <person name="Schleper C."/>
            <person name="Guy L."/>
            <person name="Ettema T.J."/>
        </authorList>
    </citation>
    <scope>NUCLEOTIDE SEQUENCE</scope>
</reference>
<dbReference type="AlphaFoldDB" id="A0A0F9Q4E4"/>
<evidence type="ECO:0000313" key="1">
    <source>
        <dbReference type="EMBL" id="KKN37364.1"/>
    </source>
</evidence>
<gene>
    <name evidence="1" type="ORF">LCGC14_0764270</name>
</gene>
<accession>A0A0F9Q4E4</accession>
<proteinExistence type="predicted"/>
<protein>
    <submittedName>
        <fullName evidence="1">Uncharacterized protein</fullName>
    </submittedName>
</protein>
<name>A0A0F9Q4E4_9ZZZZ</name>
<sequence>MQYVNFNKLIEDLGNMLYGWHDIDYEFILHDDPFNLSIGYKCINTGNALTISIIDVKKTTKEYLPFIKTIKGRKLLSTLSILNPTDQYWLNLAAK</sequence>
<dbReference type="EMBL" id="LAZR01001899">
    <property type="protein sequence ID" value="KKN37364.1"/>
    <property type="molecule type" value="Genomic_DNA"/>
</dbReference>
<comment type="caution">
    <text evidence="1">The sequence shown here is derived from an EMBL/GenBank/DDBJ whole genome shotgun (WGS) entry which is preliminary data.</text>
</comment>